<organism evidence="1 2">
    <name type="scientific">Acidiferrimicrobium australe</name>
    <dbReference type="NCBI Taxonomy" id="2664430"/>
    <lineage>
        <taxon>Bacteria</taxon>
        <taxon>Bacillati</taxon>
        <taxon>Actinomycetota</taxon>
        <taxon>Acidimicrobiia</taxon>
        <taxon>Acidimicrobiales</taxon>
        <taxon>Acidimicrobiaceae</taxon>
        <taxon>Acidiferrimicrobium</taxon>
    </lineage>
</organism>
<evidence type="ECO:0000313" key="1">
    <source>
        <dbReference type="EMBL" id="MST31476.1"/>
    </source>
</evidence>
<dbReference type="InterPro" id="IPR017853">
    <property type="entry name" value="GH"/>
</dbReference>
<gene>
    <name evidence="1" type="ORF">GHK86_01850</name>
</gene>
<dbReference type="EMBL" id="WJHE01000075">
    <property type="protein sequence ID" value="MST31476.1"/>
    <property type="molecule type" value="Genomic_DNA"/>
</dbReference>
<keyword evidence="2" id="KW-1185">Reference proteome</keyword>
<dbReference type="Proteomes" id="UP000437736">
    <property type="component" value="Unassembled WGS sequence"/>
</dbReference>
<sequence length="288" mass="28927">MSVGDFEGAGVRNIAKVGAGLATVVLAMAVGLPSAAAAVTSGTIGADISYPQCSATGGAPSEPSAGSAAFGIVGVDNGRPGAANSCLAAEYQWASALPGSPALYVNTADPGNTVADWPTGAIAGGPQNPYGPCVTVRSRGKLAGADSQACAFEYGVEQADNDLRFAAAAGASTTSWWLDVEAANTWQKRRLLDLNQAVLDGMDRTFTASGTGPTVGVYSTAYQWGTIVGTLTGAALGDLGAVPQWIPTGGSSEAAAAADCSGTSLPRFDQGPLTFVQYTTSFDYDYAC</sequence>
<reference evidence="1 2" key="1">
    <citation type="submission" date="2019-11" db="EMBL/GenBank/DDBJ databases">
        <title>Acidiferrimicrobium australis gen. nov., sp. nov., an acidophilic and obligately heterotrophic, member of the Actinobacteria that catalyses dissimilatory oxido- reduction of iron isolated from metal-rich acidic water in Chile.</title>
        <authorList>
            <person name="Gonzalez D."/>
            <person name="Huber K."/>
            <person name="Hedrich S."/>
            <person name="Rojas-Villalobos C."/>
            <person name="Quatrini R."/>
            <person name="Dinamarca M.A."/>
            <person name="Schwarz A."/>
            <person name="Canales C."/>
            <person name="Nancucheo I."/>
        </authorList>
    </citation>
    <scope>NUCLEOTIDE SEQUENCE [LARGE SCALE GENOMIC DNA]</scope>
    <source>
        <strain evidence="1 2">USS-CCA1</strain>
    </source>
</reference>
<evidence type="ECO:0000313" key="2">
    <source>
        <dbReference type="Proteomes" id="UP000437736"/>
    </source>
</evidence>
<dbReference type="SUPFAM" id="SSF51445">
    <property type="entry name" value="(Trans)glycosidases"/>
    <property type="match status" value="1"/>
</dbReference>
<evidence type="ECO:0008006" key="3">
    <source>
        <dbReference type="Google" id="ProtNLM"/>
    </source>
</evidence>
<proteinExistence type="predicted"/>
<accession>A0ABW9QPV0</accession>
<name>A0ABW9QPV0_9ACTN</name>
<protein>
    <recommendedName>
        <fullName evidence="3">Tannase/feruloyl esterase family alpha/beta hydrolase</fullName>
    </recommendedName>
</protein>
<comment type="caution">
    <text evidence="1">The sequence shown here is derived from an EMBL/GenBank/DDBJ whole genome shotgun (WGS) entry which is preliminary data.</text>
</comment>
<dbReference type="Gene3D" id="3.20.20.80">
    <property type="entry name" value="Glycosidases"/>
    <property type="match status" value="1"/>
</dbReference>